<dbReference type="Gene3D" id="2.30.110.50">
    <property type="match status" value="1"/>
</dbReference>
<evidence type="ECO:0000256" key="1">
    <source>
        <dbReference type="ARBA" id="ARBA00005558"/>
    </source>
</evidence>
<dbReference type="RefSeq" id="WP_052375495.1">
    <property type="nucleotide sequence ID" value="NZ_ASRX01000027.1"/>
</dbReference>
<gene>
    <name evidence="4" type="ORF">CAP_3684</name>
</gene>
<dbReference type="Gene3D" id="4.10.220.110">
    <property type="match status" value="1"/>
</dbReference>
<dbReference type="Pfam" id="PF22178">
    <property type="entry name" value="Gp5_trimer_C"/>
    <property type="match status" value="1"/>
</dbReference>
<dbReference type="InterPro" id="IPR037026">
    <property type="entry name" value="Vgr_OB-fold_dom_sf"/>
</dbReference>
<accession>A0A017T7A5</accession>
<dbReference type="Pfam" id="PF04717">
    <property type="entry name" value="Phage_base_V"/>
    <property type="match status" value="1"/>
</dbReference>
<name>A0A017T7A5_9BACT</name>
<dbReference type="Gene3D" id="3.55.50.10">
    <property type="entry name" value="Baseplate protein-like domains"/>
    <property type="match status" value="1"/>
</dbReference>
<dbReference type="InterPro" id="IPR017847">
    <property type="entry name" value="T6SS_RhsGE_Vgr_subset"/>
</dbReference>
<dbReference type="Pfam" id="PF05954">
    <property type="entry name" value="Phage_GPD"/>
    <property type="match status" value="1"/>
</dbReference>
<dbReference type="InterPro" id="IPR006533">
    <property type="entry name" value="T6SS_Vgr_RhsGE"/>
</dbReference>
<proteinExistence type="inferred from homology"/>
<dbReference type="SUPFAM" id="SSF69255">
    <property type="entry name" value="gp5 N-terminal domain-like"/>
    <property type="match status" value="1"/>
</dbReference>
<dbReference type="OrthoDB" id="5477241at2"/>
<feature type="domain" description="Gp5/Type VI secretion system Vgr protein OB-fold" evidence="2">
    <location>
        <begin position="443"/>
        <end position="493"/>
    </location>
</feature>
<comment type="caution">
    <text evidence="4">The sequence shown here is derived from an EMBL/GenBank/DDBJ whole genome shotgun (WGS) entry which is preliminary data.</text>
</comment>
<dbReference type="Proteomes" id="UP000019678">
    <property type="component" value="Unassembled WGS sequence"/>
</dbReference>
<evidence type="ECO:0000259" key="3">
    <source>
        <dbReference type="Pfam" id="PF22178"/>
    </source>
</evidence>
<evidence type="ECO:0000313" key="5">
    <source>
        <dbReference type="Proteomes" id="UP000019678"/>
    </source>
</evidence>
<protein>
    <submittedName>
        <fullName evidence="4">VgrG protein</fullName>
    </submittedName>
</protein>
<sequence length="818" mass="86357">MVDVDFSFACDMAESAASPWGHLEVVELRGQEAISEPYRYDLTLAIRAPAPEVDPRDLLGKRATLRIRTSASPAFKVVHGILVEAEELFETPDAMLYKVTLAPPWVRAMHRTRSRVFLDKTLAEIVDAVLQGDPLMQLRDGAEIEEEDGAPVYAPATELFTWRVRDTVRRDDRRARPFVVQYNESDFAFVSRLLEEEGISYHFEQGRGACLLVLTDNDGGRPRPPGGALGAGILGREIAEVRLGGRLRASGVVLGEYNWKKPKLAMVVRAGEEAAEALSEYHYPGGYPDGPGQGAPLAVARADRQRTEARYAVGEGTARMLGGGSVFLLEHDDADHEGEYVVTRLDVHGEQQGVIYQASGAQEKPWGARFELARRGSGAQVEESRFRPALRTAKPRIQGTQTAVVTASPGAAGAEVNVGGPDGLGVGCVHVRFRWDTDQARLAKEPSSVWVRVSQVFAGAGEGAVWHPRVGDEVLVDFEEGDPDRPVVVGRLYNGANLPARTAPHESSMKSLSTPGGGTYNEIMFGDASGGEVLHTYAGKDQTTDVANFRREGIGGNATMVIGGNNTESIGGNRTESIGGDDTLTIGANQTLTIGGNATAIIGANFTHTVGANEVNLVGGAQLVRVGANLQETVAGAVAETYGASRTTTVGGAVTESYGALMSVTVGGNVDESCASHAVTVSAARLMMIGGNYTTVVGGASTLGVGAVMIEASGGPQNLTVAGNILRKAPLHLTSAAHEEDIKSAKLSALTTSTTIHGVALELVGMTRTVNGVKKSNNGIELDADGYKNKPCGRIIRAAPVGFIASGADNQTGGKLDV</sequence>
<evidence type="ECO:0000259" key="2">
    <source>
        <dbReference type="Pfam" id="PF04717"/>
    </source>
</evidence>
<dbReference type="NCBIfam" id="TIGR03361">
    <property type="entry name" value="VI_Rhs_Vgr"/>
    <property type="match status" value="1"/>
</dbReference>
<evidence type="ECO:0000313" key="4">
    <source>
        <dbReference type="EMBL" id="EYF05094.1"/>
    </source>
</evidence>
<dbReference type="STRING" id="1192034.CAP_3684"/>
<keyword evidence="5" id="KW-1185">Reference proteome</keyword>
<dbReference type="EMBL" id="ASRX01000027">
    <property type="protein sequence ID" value="EYF05094.1"/>
    <property type="molecule type" value="Genomic_DNA"/>
</dbReference>
<feature type="domain" description="Gp5/Type VI secretion system Vgr C-terminal trimerisation" evidence="3">
    <location>
        <begin position="507"/>
        <end position="614"/>
    </location>
</feature>
<dbReference type="AlphaFoldDB" id="A0A017T7A5"/>
<dbReference type="SUPFAM" id="SSF69279">
    <property type="entry name" value="Phage tail proteins"/>
    <property type="match status" value="2"/>
</dbReference>
<dbReference type="Gene3D" id="2.40.50.230">
    <property type="entry name" value="Gp5 N-terminal domain"/>
    <property type="match status" value="1"/>
</dbReference>
<dbReference type="NCBIfam" id="TIGR01646">
    <property type="entry name" value="vgr_GE"/>
    <property type="match status" value="1"/>
</dbReference>
<comment type="similarity">
    <text evidence="1">Belongs to the VgrG protein family.</text>
</comment>
<dbReference type="SUPFAM" id="SSF69349">
    <property type="entry name" value="Phage fibre proteins"/>
    <property type="match status" value="1"/>
</dbReference>
<dbReference type="InterPro" id="IPR006531">
    <property type="entry name" value="Gp5/Vgr_OB"/>
</dbReference>
<dbReference type="InterPro" id="IPR054030">
    <property type="entry name" value="Gp5_Vgr_C"/>
</dbReference>
<dbReference type="eggNOG" id="COG3501">
    <property type="taxonomic scope" value="Bacteria"/>
</dbReference>
<organism evidence="4 5">
    <name type="scientific">Chondromyces apiculatus DSM 436</name>
    <dbReference type="NCBI Taxonomy" id="1192034"/>
    <lineage>
        <taxon>Bacteria</taxon>
        <taxon>Pseudomonadati</taxon>
        <taxon>Myxococcota</taxon>
        <taxon>Polyangia</taxon>
        <taxon>Polyangiales</taxon>
        <taxon>Polyangiaceae</taxon>
        <taxon>Chondromyces</taxon>
    </lineage>
</organism>
<reference evidence="4 5" key="1">
    <citation type="submission" date="2013-05" db="EMBL/GenBank/DDBJ databases">
        <title>Genome assembly of Chondromyces apiculatus DSM 436.</title>
        <authorList>
            <person name="Sharma G."/>
            <person name="Khatri I."/>
            <person name="Kaur C."/>
            <person name="Mayilraj S."/>
            <person name="Subramanian S."/>
        </authorList>
    </citation>
    <scope>NUCLEOTIDE SEQUENCE [LARGE SCALE GENOMIC DNA]</scope>
    <source>
        <strain evidence="4 5">DSM 436</strain>
    </source>
</reference>
<dbReference type="eggNOG" id="COG5295">
    <property type="taxonomic scope" value="Bacteria"/>
</dbReference>